<evidence type="ECO:0008006" key="4">
    <source>
        <dbReference type="Google" id="ProtNLM"/>
    </source>
</evidence>
<sequence length="80" mass="8926">MFGLLGGMLLTLISHVYQLLCAPIQDLRLTAANEQAKSTHGSATHSVPCRYYFHDCPSLRGRSRTHDSQDDERTHIVACL</sequence>
<proteinExistence type="predicted"/>
<feature type="signal peptide" evidence="1">
    <location>
        <begin position="1"/>
        <end position="18"/>
    </location>
</feature>
<dbReference type="RefSeq" id="XP_060325486.1">
    <property type="nucleotide sequence ID" value="XM_060474357.1"/>
</dbReference>
<accession>A0AA39JM73</accession>
<keyword evidence="3" id="KW-1185">Reference proteome</keyword>
<dbReference type="EMBL" id="JAUEPS010000050">
    <property type="protein sequence ID" value="KAK0445345.1"/>
    <property type="molecule type" value="Genomic_DNA"/>
</dbReference>
<evidence type="ECO:0000256" key="1">
    <source>
        <dbReference type="SAM" id="SignalP"/>
    </source>
</evidence>
<dbReference type="AlphaFoldDB" id="A0AA39JM73"/>
<evidence type="ECO:0000313" key="2">
    <source>
        <dbReference type="EMBL" id="KAK0445345.1"/>
    </source>
</evidence>
<comment type="caution">
    <text evidence="2">The sequence shown here is derived from an EMBL/GenBank/DDBJ whole genome shotgun (WGS) entry which is preliminary data.</text>
</comment>
<dbReference type="Proteomes" id="UP001175211">
    <property type="component" value="Unassembled WGS sequence"/>
</dbReference>
<feature type="chain" id="PRO_5041409776" description="Secreted protein" evidence="1">
    <location>
        <begin position="19"/>
        <end position="80"/>
    </location>
</feature>
<dbReference type="GeneID" id="85357905"/>
<reference evidence="2" key="1">
    <citation type="submission" date="2023-06" db="EMBL/GenBank/DDBJ databases">
        <authorList>
            <consortium name="Lawrence Berkeley National Laboratory"/>
            <person name="Ahrendt S."/>
            <person name="Sahu N."/>
            <person name="Indic B."/>
            <person name="Wong-Bajracharya J."/>
            <person name="Merenyi Z."/>
            <person name="Ke H.-M."/>
            <person name="Monk M."/>
            <person name="Kocsube S."/>
            <person name="Drula E."/>
            <person name="Lipzen A."/>
            <person name="Balint B."/>
            <person name="Henrissat B."/>
            <person name="Andreopoulos B."/>
            <person name="Martin F.M."/>
            <person name="Harder C.B."/>
            <person name="Rigling D."/>
            <person name="Ford K.L."/>
            <person name="Foster G.D."/>
            <person name="Pangilinan J."/>
            <person name="Papanicolaou A."/>
            <person name="Barry K."/>
            <person name="LaButti K."/>
            <person name="Viragh M."/>
            <person name="Koriabine M."/>
            <person name="Yan M."/>
            <person name="Riley R."/>
            <person name="Champramary S."/>
            <person name="Plett K.L."/>
            <person name="Tsai I.J."/>
            <person name="Slot J."/>
            <person name="Sipos G."/>
            <person name="Plett J."/>
            <person name="Nagy L.G."/>
            <person name="Grigoriev I.V."/>
        </authorList>
    </citation>
    <scope>NUCLEOTIDE SEQUENCE</scope>
    <source>
        <strain evidence="2">CCBAS 213</strain>
    </source>
</reference>
<name>A0AA39JM73_ARMTA</name>
<evidence type="ECO:0000313" key="3">
    <source>
        <dbReference type="Proteomes" id="UP001175211"/>
    </source>
</evidence>
<gene>
    <name evidence="2" type="ORF">EV420DRAFT_1572599</name>
</gene>
<keyword evidence="1" id="KW-0732">Signal</keyword>
<protein>
    <recommendedName>
        <fullName evidence="4">Secreted protein</fullName>
    </recommendedName>
</protein>
<organism evidence="2 3">
    <name type="scientific">Armillaria tabescens</name>
    <name type="common">Ringless honey mushroom</name>
    <name type="synonym">Agaricus tabescens</name>
    <dbReference type="NCBI Taxonomy" id="1929756"/>
    <lineage>
        <taxon>Eukaryota</taxon>
        <taxon>Fungi</taxon>
        <taxon>Dikarya</taxon>
        <taxon>Basidiomycota</taxon>
        <taxon>Agaricomycotina</taxon>
        <taxon>Agaricomycetes</taxon>
        <taxon>Agaricomycetidae</taxon>
        <taxon>Agaricales</taxon>
        <taxon>Marasmiineae</taxon>
        <taxon>Physalacriaceae</taxon>
        <taxon>Desarmillaria</taxon>
    </lineage>
</organism>